<dbReference type="AlphaFoldDB" id="A0AA37TA74"/>
<keyword evidence="3" id="KW-1185">Reference proteome</keyword>
<feature type="region of interest" description="Disordered" evidence="1">
    <location>
        <begin position="44"/>
        <end position="71"/>
    </location>
</feature>
<proteinExistence type="predicted"/>
<feature type="compositionally biased region" description="Pro residues" evidence="1">
    <location>
        <begin position="62"/>
        <end position="71"/>
    </location>
</feature>
<protein>
    <submittedName>
        <fullName evidence="2">Uncharacterized protein</fullName>
    </submittedName>
</protein>
<dbReference type="EMBL" id="BSPL01000004">
    <property type="protein sequence ID" value="GLS68160.1"/>
    <property type="molecule type" value="Genomic_DNA"/>
</dbReference>
<dbReference type="Proteomes" id="UP001157440">
    <property type="component" value="Unassembled WGS sequence"/>
</dbReference>
<evidence type="ECO:0000313" key="2">
    <source>
        <dbReference type="EMBL" id="GLS68160.1"/>
    </source>
</evidence>
<accession>A0AA37TA74</accession>
<evidence type="ECO:0000313" key="3">
    <source>
        <dbReference type="Proteomes" id="UP001157440"/>
    </source>
</evidence>
<organism evidence="2 3">
    <name type="scientific">Methylobacterium tardum</name>
    <dbReference type="NCBI Taxonomy" id="374432"/>
    <lineage>
        <taxon>Bacteria</taxon>
        <taxon>Pseudomonadati</taxon>
        <taxon>Pseudomonadota</taxon>
        <taxon>Alphaproteobacteria</taxon>
        <taxon>Hyphomicrobiales</taxon>
        <taxon>Methylobacteriaceae</taxon>
        <taxon>Methylobacterium</taxon>
    </lineage>
</organism>
<feature type="compositionally biased region" description="Polar residues" evidence="1">
    <location>
        <begin position="44"/>
        <end position="56"/>
    </location>
</feature>
<sequence>MHQPEGLEATAGDVGADMGGYGGHGIFPGGADLVPKRWAWAQSGVKNPSAPSTNEGENFPGPLVPFPVRPN</sequence>
<evidence type="ECO:0000256" key="1">
    <source>
        <dbReference type="SAM" id="MobiDB-lite"/>
    </source>
</evidence>
<comment type="caution">
    <text evidence="2">The sequence shown here is derived from an EMBL/GenBank/DDBJ whole genome shotgun (WGS) entry which is preliminary data.</text>
</comment>
<name>A0AA37TA74_9HYPH</name>
<reference evidence="3" key="1">
    <citation type="journal article" date="2019" name="Int. J. Syst. Evol. Microbiol.">
        <title>The Global Catalogue of Microorganisms (GCM) 10K type strain sequencing project: providing services to taxonomists for standard genome sequencing and annotation.</title>
        <authorList>
            <consortium name="The Broad Institute Genomics Platform"/>
            <consortium name="The Broad Institute Genome Sequencing Center for Infectious Disease"/>
            <person name="Wu L."/>
            <person name="Ma J."/>
        </authorList>
    </citation>
    <scope>NUCLEOTIDE SEQUENCE [LARGE SCALE GENOMIC DNA]</scope>
    <source>
        <strain evidence="3">NBRC 103632</strain>
    </source>
</reference>
<gene>
    <name evidence="2" type="ORF">GCM10007890_01720</name>
</gene>